<evidence type="ECO:0000256" key="4">
    <source>
        <dbReference type="ARBA" id="ARBA00023125"/>
    </source>
</evidence>
<accession>A0A8H7N609</accession>
<gene>
    <name evidence="8" type="ORF">IM811_015763</name>
</gene>
<evidence type="ECO:0000259" key="7">
    <source>
        <dbReference type="PROSITE" id="PS50048"/>
    </source>
</evidence>
<keyword evidence="1" id="KW-0479">Metal-binding</keyword>
<evidence type="ECO:0000313" key="9">
    <source>
        <dbReference type="Proteomes" id="UP000616885"/>
    </source>
</evidence>
<protein>
    <recommendedName>
        <fullName evidence="7">Zn(2)-C6 fungal-type domain-containing protein</fullName>
    </recommendedName>
</protein>
<feature type="domain" description="Zn(2)-C6 fungal-type" evidence="7">
    <location>
        <begin position="69"/>
        <end position="97"/>
    </location>
</feature>
<dbReference type="GO" id="GO:0003677">
    <property type="term" value="F:DNA binding"/>
    <property type="evidence" value="ECO:0007669"/>
    <property type="project" value="UniProtKB-KW"/>
</dbReference>
<dbReference type="InterPro" id="IPR036864">
    <property type="entry name" value="Zn2-C6_fun-type_DNA-bd_sf"/>
</dbReference>
<sequence length="625" mass="69788">MTRALVRNHGPPQSNDVFLAGNRIGAWILPRPSDPAMNDDPLDGYVLGRLGSTEIARRERARRPKVRTGCVTCKARRVKCDERKPACARCESARVTCQGYVEAIDRRRKSVVARPVATRPLAPRSPTPKMQEIIMSRAIPPSISTLPLAGHQDGAYFDYFRHQVTSNLAGFYTCPVWSQLVSEGLQDDCIQHSILAVGALIRAVGTLMPDTSSPNTTEEDTYAVSQHRNIALRHHLKAVKSLRERIEVMATTAPRTVVVSTLLLVVFELVQGQARIAETLLDSSLRILKDLITIFQTNTEEQAKRVRDSGFQDMEHVLPCISVMSHLSNISRPQHQFPSFFQVEPELRSGDPDCRSVSEFFSSWGRFFTSGSIFVGHSASTVTSTNPPDDIAVMRREVFLSQLQRWKDVMDHYARSPLVDDASKKALRIAQIHWLLLHISLACCLDATQVAYDAFKEEFRELTMKCIGLYRDSLSHPRPTSVLLGQGLILPLCTVVRACRDHDIRMMAVEALNELPPSMVPWDIIPTMDGILGAVLLEEIGRDKDGSVPPQARWFWLRDEDAPAEATEKCGKIYQCVMLGEDGQQVYASLSPLDDVRREICSVRRCAGIHSLDASDGFGTQQLYG</sequence>
<dbReference type="PROSITE" id="PS00463">
    <property type="entry name" value="ZN2_CY6_FUNGAL_1"/>
    <property type="match status" value="1"/>
</dbReference>
<dbReference type="GO" id="GO:0000981">
    <property type="term" value="F:DNA-binding transcription factor activity, RNA polymerase II-specific"/>
    <property type="evidence" value="ECO:0007669"/>
    <property type="project" value="InterPro"/>
</dbReference>
<evidence type="ECO:0000256" key="1">
    <source>
        <dbReference type="ARBA" id="ARBA00022723"/>
    </source>
</evidence>
<evidence type="ECO:0000256" key="2">
    <source>
        <dbReference type="ARBA" id="ARBA00022833"/>
    </source>
</evidence>
<dbReference type="PROSITE" id="PS50048">
    <property type="entry name" value="ZN2_CY6_FUNGAL_2"/>
    <property type="match status" value="1"/>
</dbReference>
<evidence type="ECO:0000256" key="5">
    <source>
        <dbReference type="ARBA" id="ARBA00023163"/>
    </source>
</evidence>
<dbReference type="GO" id="GO:0008270">
    <property type="term" value="F:zinc ion binding"/>
    <property type="evidence" value="ECO:0007669"/>
    <property type="project" value="InterPro"/>
</dbReference>
<proteinExistence type="predicted"/>
<dbReference type="Pfam" id="PF00172">
    <property type="entry name" value="Zn_clus"/>
    <property type="match status" value="1"/>
</dbReference>
<dbReference type="Gene3D" id="4.10.240.10">
    <property type="entry name" value="Zn(2)-C6 fungal-type DNA-binding domain"/>
    <property type="match status" value="1"/>
</dbReference>
<keyword evidence="5" id="KW-0804">Transcription</keyword>
<evidence type="ECO:0000256" key="3">
    <source>
        <dbReference type="ARBA" id="ARBA00023015"/>
    </source>
</evidence>
<keyword evidence="3" id="KW-0805">Transcription regulation</keyword>
<reference evidence="8" key="1">
    <citation type="submission" date="2020-10" db="EMBL/GenBank/DDBJ databases">
        <title>High-Quality Genome Resource of Clonostachys rosea strain S41 by Oxford Nanopore Long-Read Sequencing.</title>
        <authorList>
            <person name="Wang H."/>
        </authorList>
    </citation>
    <scope>NUCLEOTIDE SEQUENCE</scope>
    <source>
        <strain evidence="8">S41</strain>
    </source>
</reference>
<dbReference type="EMBL" id="JADCTT010000007">
    <property type="protein sequence ID" value="KAF9749736.1"/>
    <property type="molecule type" value="Genomic_DNA"/>
</dbReference>
<comment type="caution">
    <text evidence="8">The sequence shown here is derived from an EMBL/GenBank/DDBJ whole genome shotgun (WGS) entry which is preliminary data.</text>
</comment>
<dbReference type="PANTHER" id="PTHR36206:SF12">
    <property type="entry name" value="ASPERCRYPTIN BIOSYNTHESIS CLUSTER-SPECIFIC TRANSCRIPTION REGULATOR ATNN-RELATED"/>
    <property type="match status" value="1"/>
</dbReference>
<dbReference type="PANTHER" id="PTHR36206">
    <property type="entry name" value="ASPERCRYPTIN BIOSYNTHESIS CLUSTER-SPECIFIC TRANSCRIPTION REGULATOR ATNN-RELATED"/>
    <property type="match status" value="1"/>
</dbReference>
<dbReference type="InterPro" id="IPR021858">
    <property type="entry name" value="Fun_TF"/>
</dbReference>
<organism evidence="8 9">
    <name type="scientific">Bionectria ochroleuca</name>
    <name type="common">Gliocladium roseum</name>
    <dbReference type="NCBI Taxonomy" id="29856"/>
    <lineage>
        <taxon>Eukaryota</taxon>
        <taxon>Fungi</taxon>
        <taxon>Dikarya</taxon>
        <taxon>Ascomycota</taxon>
        <taxon>Pezizomycotina</taxon>
        <taxon>Sordariomycetes</taxon>
        <taxon>Hypocreomycetidae</taxon>
        <taxon>Hypocreales</taxon>
        <taxon>Bionectriaceae</taxon>
        <taxon>Clonostachys</taxon>
    </lineage>
</organism>
<name>A0A8H7N609_BIOOC</name>
<dbReference type="CDD" id="cd00067">
    <property type="entry name" value="GAL4"/>
    <property type="match status" value="1"/>
</dbReference>
<evidence type="ECO:0000313" key="8">
    <source>
        <dbReference type="EMBL" id="KAF9749736.1"/>
    </source>
</evidence>
<keyword evidence="2" id="KW-0862">Zinc</keyword>
<evidence type="ECO:0000256" key="6">
    <source>
        <dbReference type="ARBA" id="ARBA00023242"/>
    </source>
</evidence>
<dbReference type="SUPFAM" id="SSF57701">
    <property type="entry name" value="Zn2/Cys6 DNA-binding domain"/>
    <property type="match status" value="1"/>
</dbReference>
<keyword evidence="6" id="KW-0539">Nucleus</keyword>
<keyword evidence="4" id="KW-0238">DNA-binding</keyword>
<dbReference type="Pfam" id="PF11951">
    <property type="entry name" value="Fungal_trans_2"/>
    <property type="match status" value="1"/>
</dbReference>
<dbReference type="InterPro" id="IPR052360">
    <property type="entry name" value="Transcr_Regulatory_Proteins"/>
</dbReference>
<dbReference type="SMART" id="SM00066">
    <property type="entry name" value="GAL4"/>
    <property type="match status" value="1"/>
</dbReference>
<dbReference type="Proteomes" id="UP000616885">
    <property type="component" value="Unassembled WGS sequence"/>
</dbReference>
<dbReference type="AlphaFoldDB" id="A0A8H7N609"/>
<dbReference type="InterPro" id="IPR001138">
    <property type="entry name" value="Zn2Cys6_DnaBD"/>
</dbReference>